<dbReference type="OrthoDB" id="192611at2759"/>
<dbReference type="Gene3D" id="3.40.50.1460">
    <property type="match status" value="1"/>
</dbReference>
<keyword evidence="3" id="KW-0732">Signal</keyword>
<evidence type="ECO:0000256" key="7">
    <source>
        <dbReference type="ARBA" id="ARBA00023180"/>
    </source>
</evidence>
<feature type="active site" description="Nucleophile" evidence="8">
    <location>
        <position position="547"/>
    </location>
</feature>
<dbReference type="PIRSF" id="PIRSF019663">
    <property type="entry name" value="Legumain"/>
    <property type="match status" value="1"/>
</dbReference>
<dbReference type="InterPro" id="IPR001096">
    <property type="entry name" value="Peptidase_C13"/>
</dbReference>
<dbReference type="GO" id="GO:0051603">
    <property type="term" value="P:proteolysis involved in protein catabolic process"/>
    <property type="evidence" value="ECO:0007669"/>
    <property type="project" value="InterPro"/>
</dbReference>
<evidence type="ECO:0000256" key="5">
    <source>
        <dbReference type="ARBA" id="ARBA00022807"/>
    </source>
</evidence>
<dbReference type="AlphaFoldDB" id="A0A5A7R891"/>
<dbReference type="PIRSF" id="PIRSF500139">
    <property type="entry name" value="AE"/>
    <property type="match status" value="1"/>
</dbReference>
<evidence type="ECO:0000256" key="8">
    <source>
        <dbReference type="PIRSR" id="PIRSR019663-1"/>
    </source>
</evidence>
<keyword evidence="2" id="KW-0645">Protease</keyword>
<dbReference type="FunFam" id="3.40.50.1460:FF:000005">
    <property type="entry name" value="Vacuolar-processing enzyme beta-isozyme"/>
    <property type="match status" value="1"/>
</dbReference>
<dbReference type="GO" id="GO:0006624">
    <property type="term" value="P:vacuolar protein processing"/>
    <property type="evidence" value="ECO:0007669"/>
    <property type="project" value="TreeGrafter"/>
</dbReference>
<keyword evidence="6" id="KW-1015">Disulfide bond</keyword>
<dbReference type="Pfam" id="PF20985">
    <property type="entry name" value="Legum_prodom"/>
    <property type="match status" value="1"/>
</dbReference>
<evidence type="ECO:0000256" key="1">
    <source>
        <dbReference type="ARBA" id="ARBA00009941"/>
    </source>
</evidence>
<keyword evidence="5" id="KW-0788">Thiol protease</keyword>
<evidence type="ECO:0000313" key="11">
    <source>
        <dbReference type="EMBL" id="GER53658.1"/>
    </source>
</evidence>
<gene>
    <name evidence="11" type="ORF">STAS_31180</name>
</gene>
<proteinExistence type="inferred from homology"/>
<feature type="compositionally biased region" description="Basic and acidic residues" evidence="9">
    <location>
        <begin position="58"/>
        <end position="68"/>
    </location>
</feature>
<keyword evidence="4" id="KW-0378">Hydrolase</keyword>
<evidence type="ECO:0000256" key="3">
    <source>
        <dbReference type="ARBA" id="ARBA00022729"/>
    </source>
</evidence>
<dbReference type="InterPro" id="IPR046427">
    <property type="entry name" value="Legumain_prodom_sf"/>
</dbReference>
<dbReference type="InterPro" id="IPR048501">
    <property type="entry name" value="Legum_prodom"/>
</dbReference>
<dbReference type="EMBL" id="BKCP01010626">
    <property type="protein sequence ID" value="GER53658.1"/>
    <property type="molecule type" value="Genomic_DNA"/>
</dbReference>
<dbReference type="GO" id="GO:0004197">
    <property type="term" value="F:cysteine-type endopeptidase activity"/>
    <property type="evidence" value="ECO:0007669"/>
    <property type="project" value="InterPro"/>
</dbReference>
<keyword evidence="12" id="KW-1185">Reference proteome</keyword>
<evidence type="ECO:0000259" key="10">
    <source>
        <dbReference type="Pfam" id="PF20985"/>
    </source>
</evidence>
<evidence type="ECO:0000256" key="2">
    <source>
        <dbReference type="ARBA" id="ARBA00022670"/>
    </source>
</evidence>
<dbReference type="FunFam" id="1.10.132.130:FF:000001">
    <property type="entry name" value="Vacuolar-processing enzyme beta-isozyme"/>
    <property type="match status" value="1"/>
</dbReference>
<organism evidence="11 12">
    <name type="scientific">Striga asiatica</name>
    <name type="common">Asiatic witchweed</name>
    <name type="synonym">Buchnera asiatica</name>
    <dbReference type="NCBI Taxonomy" id="4170"/>
    <lineage>
        <taxon>Eukaryota</taxon>
        <taxon>Viridiplantae</taxon>
        <taxon>Streptophyta</taxon>
        <taxon>Embryophyta</taxon>
        <taxon>Tracheophyta</taxon>
        <taxon>Spermatophyta</taxon>
        <taxon>Magnoliopsida</taxon>
        <taxon>eudicotyledons</taxon>
        <taxon>Gunneridae</taxon>
        <taxon>Pentapetalae</taxon>
        <taxon>asterids</taxon>
        <taxon>lamiids</taxon>
        <taxon>Lamiales</taxon>
        <taxon>Orobanchaceae</taxon>
        <taxon>Buchnereae</taxon>
        <taxon>Striga</taxon>
    </lineage>
</organism>
<dbReference type="Proteomes" id="UP000325081">
    <property type="component" value="Unassembled WGS sequence"/>
</dbReference>
<evidence type="ECO:0000256" key="9">
    <source>
        <dbReference type="SAM" id="MobiDB-lite"/>
    </source>
</evidence>
<dbReference type="Pfam" id="PF01650">
    <property type="entry name" value="Peptidase_C13"/>
    <property type="match status" value="1"/>
</dbReference>
<evidence type="ECO:0000313" key="12">
    <source>
        <dbReference type="Proteomes" id="UP000325081"/>
    </source>
</evidence>
<evidence type="ECO:0000256" key="4">
    <source>
        <dbReference type="ARBA" id="ARBA00022801"/>
    </source>
</evidence>
<dbReference type="PANTHER" id="PTHR12000:SF50">
    <property type="entry name" value="VACUOLAR-PROCESSING ENZYME GAMMA-ISOZYME"/>
    <property type="match status" value="1"/>
</dbReference>
<comment type="caution">
    <text evidence="11">The sequence shown here is derived from an EMBL/GenBank/DDBJ whole genome shotgun (WGS) entry which is preliminary data.</text>
</comment>
<dbReference type="Gene3D" id="1.10.132.130">
    <property type="match status" value="1"/>
</dbReference>
<protein>
    <submittedName>
        <fullName evidence="11">Vacuolar-processing enzyme</fullName>
    </submittedName>
</protein>
<reference evidence="12" key="1">
    <citation type="journal article" date="2019" name="Curr. Biol.">
        <title>Genome Sequence of Striga asiatica Provides Insight into the Evolution of Plant Parasitism.</title>
        <authorList>
            <person name="Yoshida S."/>
            <person name="Kim S."/>
            <person name="Wafula E.K."/>
            <person name="Tanskanen J."/>
            <person name="Kim Y.M."/>
            <person name="Honaas L."/>
            <person name="Yang Z."/>
            <person name="Spallek T."/>
            <person name="Conn C.E."/>
            <person name="Ichihashi Y."/>
            <person name="Cheong K."/>
            <person name="Cui S."/>
            <person name="Der J.P."/>
            <person name="Gundlach H."/>
            <person name="Jiao Y."/>
            <person name="Hori C."/>
            <person name="Ishida J.K."/>
            <person name="Kasahara H."/>
            <person name="Kiba T."/>
            <person name="Kim M.S."/>
            <person name="Koo N."/>
            <person name="Laohavisit A."/>
            <person name="Lee Y.H."/>
            <person name="Lumba S."/>
            <person name="McCourt P."/>
            <person name="Mortimer J.C."/>
            <person name="Mutuku J.M."/>
            <person name="Nomura T."/>
            <person name="Sasaki-Sekimoto Y."/>
            <person name="Seto Y."/>
            <person name="Wang Y."/>
            <person name="Wakatake T."/>
            <person name="Sakakibara H."/>
            <person name="Demura T."/>
            <person name="Yamaguchi S."/>
            <person name="Yoneyama K."/>
            <person name="Manabe R.I."/>
            <person name="Nelson D.C."/>
            <person name="Schulman A.H."/>
            <person name="Timko M.P."/>
            <person name="dePamphilis C.W."/>
            <person name="Choi D."/>
            <person name="Shirasu K."/>
        </authorList>
    </citation>
    <scope>NUCLEOTIDE SEQUENCE [LARGE SCALE GENOMIC DNA]</scope>
    <source>
        <strain evidence="12">cv. UVA1</strain>
    </source>
</reference>
<feature type="domain" description="Legumain prodomain" evidence="10">
    <location>
        <begin position="710"/>
        <end position="805"/>
    </location>
</feature>
<evidence type="ECO:0000256" key="6">
    <source>
        <dbReference type="ARBA" id="ARBA00023157"/>
    </source>
</evidence>
<sequence>MGQGEEKKTRDQPTVEIQERGEIFFFYRPKVNREEAHGAEDVQRLYLVLRPESGETPVEEKQNPKSGKEGLANNEGREEGRPEGGGGHGSQEVNIERQPLLRLIVMGRKSLPETHEKKKKISSSPYWGFVELVTTKIEHIKNALKGEEYETATRGHRHLPDSRAAGEGIYRILRHKPKNGSQKMHTHLIYKLEYPEKEGEPQQALSIACEASFIIQIKNPEASGGSRSSGFSGLSEKRKAAFPARLQGILGHGKRFSPADPPDFLNYEGCEILLISASDDIEEELGLELKPDPQEGGARECSDLLETFGEIAPNSTRPLGGVLSQISANKRTLSILSQMIHHILGALFFLGIGHSSIVREQLLHDQKISKFLESKTSNPRDVEEGTRWALLVAGSRGYENYRHQADVCHAFQILKKGGLKEDNIIVFMYDDIASDADNPRPGVIVNSPNGENVYEGVPKDYTGKDVNVQNLFAVILGNKSALTGGSGKVVDSGPKDHIFIYYTDHGGPGLVAMPGDELVYADDLVDVLKRKHKANAYESMVFYLEACESGSMFEGLLPENMNIYAITAANATEDSFATYCPDDFPYISQAYDVCLGDVYSISWIEDSEKHDLRSETLGQQLHVVRRRTALENAEGSSHVMQYGSSALSGEFLDTFIGSNSLNDNYTRNKQSLNTPSAFRAVSQREADLLHYQEKLRRAPKHSTRWHKAQKQLLDKITSRKLIDHKMKKISKLLFGAKRINVLRNVRPGGQPLVDDWSCLKTFVKIYEEHCGPLTRYGMKYTRAIANMCNEKISAEQMKTTAARICK</sequence>
<dbReference type="PANTHER" id="PTHR12000">
    <property type="entry name" value="HEMOGLOBINASE FAMILY MEMBER"/>
    <property type="match status" value="1"/>
</dbReference>
<dbReference type="CDD" id="cd21115">
    <property type="entry name" value="legumain_C"/>
    <property type="match status" value="1"/>
</dbReference>
<feature type="active site" evidence="8">
    <location>
        <position position="505"/>
    </location>
</feature>
<feature type="region of interest" description="Disordered" evidence="9">
    <location>
        <begin position="53"/>
        <end position="98"/>
    </location>
</feature>
<accession>A0A5A7R891</accession>
<comment type="similarity">
    <text evidence="1">Belongs to the peptidase C13 family.</text>
</comment>
<keyword evidence="7" id="KW-0325">Glycoprotein</keyword>
<dbReference type="InterPro" id="IPR043577">
    <property type="entry name" value="AE"/>
</dbReference>
<dbReference type="PRINTS" id="PR00776">
    <property type="entry name" value="HEMOGLOBNASE"/>
</dbReference>
<dbReference type="GO" id="GO:0005773">
    <property type="term" value="C:vacuole"/>
    <property type="evidence" value="ECO:0007669"/>
    <property type="project" value="GOC"/>
</dbReference>
<name>A0A5A7R891_STRAF</name>